<evidence type="ECO:0000313" key="1">
    <source>
        <dbReference type="EMBL" id="KNC72903.1"/>
    </source>
</evidence>
<accession>A0A0L0F9V9</accession>
<dbReference type="Proteomes" id="UP000054560">
    <property type="component" value="Unassembled WGS sequence"/>
</dbReference>
<evidence type="ECO:0000313" key="2">
    <source>
        <dbReference type="Proteomes" id="UP000054560"/>
    </source>
</evidence>
<gene>
    <name evidence="1" type="ORF">SARC_14535</name>
</gene>
<dbReference type="EMBL" id="KQ246340">
    <property type="protein sequence ID" value="KNC72903.1"/>
    <property type="molecule type" value="Genomic_DNA"/>
</dbReference>
<dbReference type="AlphaFoldDB" id="A0A0L0F9V9"/>
<protein>
    <submittedName>
        <fullName evidence="1">Uncharacterized protein</fullName>
    </submittedName>
</protein>
<name>A0A0L0F9V9_9EUKA</name>
<feature type="non-terminal residue" evidence="1">
    <location>
        <position position="66"/>
    </location>
</feature>
<keyword evidence="2" id="KW-1185">Reference proteome</keyword>
<reference evidence="1 2" key="1">
    <citation type="submission" date="2011-02" db="EMBL/GenBank/DDBJ databases">
        <title>The Genome Sequence of Sphaeroforma arctica JP610.</title>
        <authorList>
            <consortium name="The Broad Institute Genome Sequencing Platform"/>
            <person name="Russ C."/>
            <person name="Cuomo C."/>
            <person name="Young S.K."/>
            <person name="Zeng Q."/>
            <person name="Gargeya S."/>
            <person name="Alvarado L."/>
            <person name="Berlin A."/>
            <person name="Chapman S.B."/>
            <person name="Chen Z."/>
            <person name="Freedman E."/>
            <person name="Gellesch M."/>
            <person name="Goldberg J."/>
            <person name="Griggs A."/>
            <person name="Gujja S."/>
            <person name="Heilman E."/>
            <person name="Heiman D."/>
            <person name="Howarth C."/>
            <person name="Mehta T."/>
            <person name="Neiman D."/>
            <person name="Pearson M."/>
            <person name="Roberts A."/>
            <person name="Saif S."/>
            <person name="Shea T."/>
            <person name="Shenoy N."/>
            <person name="Sisk P."/>
            <person name="Stolte C."/>
            <person name="Sykes S."/>
            <person name="White J."/>
            <person name="Yandava C."/>
            <person name="Burger G."/>
            <person name="Gray M.W."/>
            <person name="Holland P.W.H."/>
            <person name="King N."/>
            <person name="Lang F.B.F."/>
            <person name="Roger A.J."/>
            <person name="Ruiz-Trillo I."/>
            <person name="Haas B."/>
            <person name="Nusbaum C."/>
            <person name="Birren B."/>
        </authorList>
    </citation>
    <scope>NUCLEOTIDE SEQUENCE [LARGE SCALE GENOMIC DNA]</scope>
    <source>
        <strain evidence="1 2">JP610</strain>
    </source>
</reference>
<sequence>MNEYDENERSHSVSVVKKRNQMDVVVRNLRFEVPGAKKKDPKKVILGGINGHFRASRLTVIMGSSG</sequence>
<dbReference type="GeneID" id="25915039"/>
<dbReference type="RefSeq" id="XP_014146805.1">
    <property type="nucleotide sequence ID" value="XM_014291330.1"/>
</dbReference>
<organism evidence="1 2">
    <name type="scientific">Sphaeroforma arctica JP610</name>
    <dbReference type="NCBI Taxonomy" id="667725"/>
    <lineage>
        <taxon>Eukaryota</taxon>
        <taxon>Ichthyosporea</taxon>
        <taxon>Ichthyophonida</taxon>
        <taxon>Sphaeroforma</taxon>
    </lineage>
</organism>
<proteinExistence type="predicted"/>